<dbReference type="PANTHER" id="PTHR47286">
    <property type="entry name" value="F3I6.9 PROTEIN"/>
    <property type="match status" value="1"/>
</dbReference>
<feature type="compositionally biased region" description="Low complexity" evidence="1">
    <location>
        <begin position="469"/>
        <end position="482"/>
    </location>
</feature>
<sequence length="629" mass="69738">MATDTDQTYCDWSRSEISADRSNSQEASISEMLDHGSISFGRFAVEPLAWEKWSVFSHNRCQEELDRFKAPGLVAQKKAYFEEYYKKIRALKAIQAEQQGVDGSDPCQESSFSSQTYEDEQTTAQLENSKAIQAEQQGAHGSDPCQESSFSSQTYEDQRTTAQLENSIDVNISKKENSNDVPRTQFLETESTSYLDSSGRSSKDESKDCIEQQINYPNDDDGKANMRNELKVSMSTGEPDSSTRDTTTESMAPSNMCWEVARQDALVSNKVELIVNKQEDDVPVQKAKEVAASARSKGKLDFKTKASAVKPSERTKNPLRKAIAGKAENGIGLIKAPTDRIASNIKSNSVSSHRPLTEVRPNVTVSRPSSLARDKRVSSSSTIRGSVVKGQFNSKDSANRLPSRLPVHAQSLSCVQNTSKERTVKDGVRSTMVENRRAREEVGKSSELGSRRMIAKGRDYKEHRPQAMSSNHPTQNNSNNNNEIEFGPRNNVRRGRQKEISISHSVQGNEEMHMRGFGRGLKSASSMLSSTHEAQNAKVERDHQFTLPSIISDGTGAICKSDTRSAGTKARDANLEMNCERKEKIWGEYDSCMFSDGLMQKVLAFPSQKAAIKKRINHALGSNHGQAMG</sequence>
<organism evidence="2 3">
    <name type="scientific">Tetracentron sinense</name>
    <name type="common">Spur-leaf</name>
    <dbReference type="NCBI Taxonomy" id="13715"/>
    <lineage>
        <taxon>Eukaryota</taxon>
        <taxon>Viridiplantae</taxon>
        <taxon>Streptophyta</taxon>
        <taxon>Embryophyta</taxon>
        <taxon>Tracheophyta</taxon>
        <taxon>Spermatophyta</taxon>
        <taxon>Magnoliopsida</taxon>
        <taxon>Trochodendrales</taxon>
        <taxon>Trochodendraceae</taxon>
        <taxon>Tetracentron</taxon>
    </lineage>
</organism>
<feature type="compositionally biased region" description="Polar residues" evidence="1">
    <location>
        <begin position="145"/>
        <end position="170"/>
    </location>
</feature>
<evidence type="ECO:0008006" key="4">
    <source>
        <dbReference type="Google" id="ProtNLM"/>
    </source>
</evidence>
<protein>
    <recommendedName>
        <fullName evidence="4">Protein WVD2-like 7</fullName>
    </recommendedName>
</protein>
<keyword evidence="3" id="KW-1185">Reference proteome</keyword>
<feature type="compositionally biased region" description="Polar residues" evidence="1">
    <location>
        <begin position="107"/>
        <end position="136"/>
    </location>
</feature>
<dbReference type="AlphaFoldDB" id="A0A834ZQP5"/>
<evidence type="ECO:0000256" key="1">
    <source>
        <dbReference type="SAM" id="MobiDB-lite"/>
    </source>
</evidence>
<reference evidence="2 3" key="1">
    <citation type="submission" date="2020-04" db="EMBL/GenBank/DDBJ databases">
        <title>Plant Genome Project.</title>
        <authorList>
            <person name="Zhang R.-G."/>
        </authorList>
    </citation>
    <scope>NUCLEOTIDE SEQUENCE [LARGE SCALE GENOMIC DNA]</scope>
    <source>
        <strain evidence="2">YNK0</strain>
        <tissue evidence="2">Leaf</tissue>
    </source>
</reference>
<gene>
    <name evidence="2" type="ORF">HHK36_004467</name>
</gene>
<accession>A0A834ZQP5</accession>
<proteinExistence type="predicted"/>
<dbReference type="EMBL" id="JABCRI010000002">
    <property type="protein sequence ID" value="KAF8411909.1"/>
    <property type="molecule type" value="Genomic_DNA"/>
</dbReference>
<feature type="compositionally biased region" description="Polar residues" evidence="1">
    <location>
        <begin position="179"/>
        <end position="200"/>
    </location>
</feature>
<evidence type="ECO:0000313" key="3">
    <source>
        <dbReference type="Proteomes" id="UP000655225"/>
    </source>
</evidence>
<feature type="region of interest" description="Disordered" evidence="1">
    <location>
        <begin position="346"/>
        <end position="383"/>
    </location>
</feature>
<dbReference type="PANTHER" id="PTHR47286:SF2">
    <property type="entry name" value="F3I6.9 PROTEIN"/>
    <property type="match status" value="1"/>
</dbReference>
<name>A0A834ZQP5_TETSI</name>
<dbReference type="OrthoDB" id="621651at2759"/>
<feature type="region of interest" description="Disordered" evidence="1">
    <location>
        <begin position="463"/>
        <end position="495"/>
    </location>
</feature>
<evidence type="ECO:0000313" key="2">
    <source>
        <dbReference type="EMBL" id="KAF8411909.1"/>
    </source>
</evidence>
<dbReference type="OMA" id="SDPCQES"/>
<dbReference type="Proteomes" id="UP000655225">
    <property type="component" value="Unassembled WGS sequence"/>
</dbReference>
<feature type="region of interest" description="Disordered" evidence="1">
    <location>
        <begin position="100"/>
        <end position="208"/>
    </location>
</feature>
<comment type="caution">
    <text evidence="2">The sequence shown here is derived from an EMBL/GenBank/DDBJ whole genome shotgun (WGS) entry which is preliminary data.</text>
</comment>